<sequence>MPTLPYVFLAISYRDLTSPKEQPSRDVEHGKAAAMQFRPSSHDQAGEDDDPGDNGTVYRDVLLDTKKPYCYTDPLYLGDANVLSLVLDICQHPRPSHYMVPRGATRPLSPEESTFIEAGGCYSFPDKEICERLTQAYFKHIHPNLPIMEAGRFIARFRDRGTDGLNLLLMWSMFFAASSFADENLVKGAGYISRKAMKRAFFKRAKILYDIDYERDKIILIQSVILLSHWFVDSEDRNGPWYWIGIAISLAHTMGLHRSLKHPSQTDTRDPGIHQSLWRSIWWSCYFREVWISYGMGRPMRIHSNDVDVPMPTVDDIMRLSTVEDRPELQEYLPRDMSSLAVCWIKHLHIAICISKIQYVHYEPTKENPTTTDIAKHEHELLQCFGAHRISDPTASMELQLATLQIAVTEQ</sequence>
<dbReference type="InterPro" id="IPR007219">
    <property type="entry name" value="XnlR_reg_dom"/>
</dbReference>
<evidence type="ECO:0000313" key="4">
    <source>
        <dbReference type="EMBL" id="OAG44403.1"/>
    </source>
</evidence>
<gene>
    <name evidence="4" type="ORF">AYO21_01399</name>
</gene>
<comment type="caution">
    <text evidence="4">The sequence shown here is derived from an EMBL/GenBank/DDBJ whole genome shotgun (WGS) entry which is preliminary data.</text>
</comment>
<evidence type="ECO:0000259" key="3">
    <source>
        <dbReference type="SMART" id="SM00906"/>
    </source>
</evidence>
<dbReference type="CDD" id="cd12148">
    <property type="entry name" value="fungal_TF_MHR"/>
    <property type="match status" value="1"/>
</dbReference>
<feature type="domain" description="Xylanolytic transcriptional activator regulatory" evidence="3">
    <location>
        <begin position="240"/>
        <end position="318"/>
    </location>
</feature>
<dbReference type="AlphaFoldDB" id="A0A177FJA5"/>
<feature type="region of interest" description="Disordered" evidence="2">
    <location>
        <begin position="19"/>
        <end position="55"/>
    </location>
</feature>
<dbReference type="RefSeq" id="XP_022516355.1">
    <property type="nucleotide sequence ID" value="XM_022651382.1"/>
</dbReference>
<keyword evidence="1" id="KW-0539">Nucleus</keyword>
<feature type="compositionally biased region" description="Basic and acidic residues" evidence="2">
    <location>
        <begin position="22"/>
        <end position="31"/>
    </location>
</feature>
<dbReference type="GO" id="GO:0006351">
    <property type="term" value="P:DNA-templated transcription"/>
    <property type="evidence" value="ECO:0007669"/>
    <property type="project" value="InterPro"/>
</dbReference>
<reference evidence="4 5" key="1">
    <citation type="submission" date="2016-03" db="EMBL/GenBank/DDBJ databases">
        <title>Draft genome sequence of the Fonsecaea monophora CBS 269.37.</title>
        <authorList>
            <person name="Bombassaro A."/>
            <person name="Vinicius W.A."/>
            <person name="De Hoog S."/>
            <person name="Sun J."/>
            <person name="Souza E.M."/>
            <person name="Raittz R.T."/>
            <person name="Costa F."/>
            <person name="Leao A.C."/>
            <person name="Tadra-Sfeir M.Z."/>
            <person name="Baura V."/>
            <person name="Balsanelli E."/>
            <person name="Pedrosa F.O."/>
            <person name="Moreno L.F."/>
            <person name="Steffens M.B."/>
            <person name="Xi L."/>
            <person name="Bocca A.L."/>
            <person name="Felipe M.S."/>
            <person name="Teixeira M."/>
            <person name="Telles Filho F.Q."/>
            <person name="Azevedo C.M."/>
            <person name="Gomes R."/>
            <person name="Vicente V.A."/>
        </authorList>
    </citation>
    <scope>NUCLEOTIDE SEQUENCE [LARGE SCALE GENOMIC DNA]</scope>
    <source>
        <strain evidence="4 5">CBS 269.37</strain>
    </source>
</reference>
<evidence type="ECO:0000313" key="5">
    <source>
        <dbReference type="Proteomes" id="UP000077002"/>
    </source>
</evidence>
<keyword evidence="5" id="KW-1185">Reference proteome</keyword>
<dbReference type="GeneID" id="34596578"/>
<dbReference type="GO" id="GO:0008270">
    <property type="term" value="F:zinc ion binding"/>
    <property type="evidence" value="ECO:0007669"/>
    <property type="project" value="InterPro"/>
</dbReference>
<name>A0A177FJA5_9EURO</name>
<dbReference type="OrthoDB" id="4158701at2759"/>
<protein>
    <recommendedName>
        <fullName evidence="3">Xylanolytic transcriptional activator regulatory domain-containing protein</fullName>
    </recommendedName>
</protein>
<dbReference type="EMBL" id="LVKK01000005">
    <property type="protein sequence ID" value="OAG44403.1"/>
    <property type="molecule type" value="Genomic_DNA"/>
</dbReference>
<dbReference type="Pfam" id="PF04082">
    <property type="entry name" value="Fungal_trans"/>
    <property type="match status" value="1"/>
</dbReference>
<organism evidence="4 5">
    <name type="scientific">Fonsecaea monophora</name>
    <dbReference type="NCBI Taxonomy" id="254056"/>
    <lineage>
        <taxon>Eukaryota</taxon>
        <taxon>Fungi</taxon>
        <taxon>Dikarya</taxon>
        <taxon>Ascomycota</taxon>
        <taxon>Pezizomycotina</taxon>
        <taxon>Eurotiomycetes</taxon>
        <taxon>Chaetothyriomycetidae</taxon>
        <taxon>Chaetothyriales</taxon>
        <taxon>Herpotrichiellaceae</taxon>
        <taxon>Fonsecaea</taxon>
    </lineage>
</organism>
<dbReference type="PANTHER" id="PTHR47425:SF3">
    <property type="entry name" value="ZN(II)2CYS6 TRANSCRIPTION FACTOR (EUROFUNG)"/>
    <property type="match status" value="1"/>
</dbReference>
<evidence type="ECO:0000256" key="1">
    <source>
        <dbReference type="ARBA" id="ARBA00023242"/>
    </source>
</evidence>
<dbReference type="Proteomes" id="UP000077002">
    <property type="component" value="Unassembled WGS sequence"/>
</dbReference>
<dbReference type="GO" id="GO:0003677">
    <property type="term" value="F:DNA binding"/>
    <property type="evidence" value="ECO:0007669"/>
    <property type="project" value="InterPro"/>
</dbReference>
<proteinExistence type="predicted"/>
<dbReference type="SMART" id="SM00906">
    <property type="entry name" value="Fungal_trans"/>
    <property type="match status" value="1"/>
</dbReference>
<accession>A0A177FJA5</accession>
<evidence type="ECO:0000256" key="2">
    <source>
        <dbReference type="SAM" id="MobiDB-lite"/>
    </source>
</evidence>
<dbReference type="PANTHER" id="PTHR47425">
    <property type="entry name" value="FARB-RELATED"/>
    <property type="match status" value="1"/>
</dbReference>
<dbReference type="InterPro" id="IPR052761">
    <property type="entry name" value="Fungal_Detox/Toxin_TFs"/>
</dbReference>